<reference evidence="4" key="1">
    <citation type="submission" date="2009-07" db="EMBL/GenBank/DDBJ databases">
        <title>Complete sequence of chromosome of Methylovorus sp. SIP3-4.</title>
        <authorList>
            <person name="Lucas S."/>
            <person name="Copeland A."/>
            <person name="Lapidus A."/>
            <person name="Glavina del Rio T."/>
            <person name="Tice H."/>
            <person name="Bruce D."/>
            <person name="Goodwin L."/>
            <person name="Pitluck S."/>
            <person name="Clum A."/>
            <person name="Larimer F."/>
            <person name="Land M."/>
            <person name="Hauser L."/>
            <person name="Kyrpides N."/>
            <person name="Mikhailova N."/>
            <person name="Kayluzhnaya M."/>
            <person name="Chistoserdova L."/>
        </authorList>
    </citation>
    <scope>NUCLEOTIDE SEQUENCE [LARGE SCALE GENOMIC DNA]</scope>
    <source>
        <strain evidence="4">SIP3-4</strain>
    </source>
</reference>
<dbReference type="AlphaFoldDB" id="C6X7C6"/>
<organism evidence="3 4">
    <name type="scientific">Methylovorus glucosotrophus (strain SIP3-4)</name>
    <dbReference type="NCBI Taxonomy" id="582744"/>
    <lineage>
        <taxon>Bacteria</taxon>
        <taxon>Pseudomonadati</taxon>
        <taxon>Pseudomonadota</taxon>
        <taxon>Betaproteobacteria</taxon>
        <taxon>Nitrosomonadales</taxon>
        <taxon>Methylophilaceae</taxon>
        <taxon>Methylovorus</taxon>
    </lineage>
</organism>
<feature type="chain" id="PRO_5002970792" evidence="2">
    <location>
        <begin position="27"/>
        <end position="473"/>
    </location>
</feature>
<reference evidence="3 4" key="2">
    <citation type="journal article" date="2011" name="J. Bacteriol.">
        <title>Genomes of three methylotrophs from a single niche uncover genetic and metabolic divergence of Methylophilaceae.</title>
        <authorList>
            <person name="Lapidus A."/>
            <person name="Clum A."/>
            <person name="Labutti K."/>
            <person name="Kaluzhnaya M.G."/>
            <person name="Lim S."/>
            <person name="Beck D.A."/>
            <person name="Glavina Del Rio T."/>
            <person name="Nolan M."/>
            <person name="Mavromatis K."/>
            <person name="Huntemann M."/>
            <person name="Lucas S."/>
            <person name="Lidstrom M.E."/>
            <person name="Ivanova N."/>
            <person name="Chistoserdova L."/>
        </authorList>
    </citation>
    <scope>NUCLEOTIDE SEQUENCE [LARGE SCALE GENOMIC DNA]</scope>
    <source>
        <strain evidence="3 4">SIP3-4</strain>
    </source>
</reference>
<dbReference type="InterPro" id="IPR023614">
    <property type="entry name" value="Porin_dom_sf"/>
</dbReference>
<keyword evidence="4" id="KW-1185">Reference proteome</keyword>
<feature type="signal peptide" evidence="2">
    <location>
        <begin position="1"/>
        <end position="26"/>
    </location>
</feature>
<dbReference type="HOGENOM" id="CLU_031025_3_1_4"/>
<name>C6X7C6_METGS</name>
<keyword evidence="2" id="KW-0732">Signal</keyword>
<gene>
    <name evidence="3" type="ordered locus">Msip34_2149</name>
</gene>
<dbReference type="SUPFAM" id="SSF56935">
    <property type="entry name" value="Porins"/>
    <property type="match status" value="1"/>
</dbReference>
<dbReference type="OrthoDB" id="9807854at2"/>
<evidence type="ECO:0000313" key="3">
    <source>
        <dbReference type="EMBL" id="ACT51391.1"/>
    </source>
</evidence>
<evidence type="ECO:0000256" key="1">
    <source>
        <dbReference type="SAM" id="Coils"/>
    </source>
</evidence>
<dbReference type="STRING" id="582744.Msip34_2149"/>
<dbReference type="RefSeq" id="WP_015830724.1">
    <property type="nucleotide sequence ID" value="NC_012969.1"/>
</dbReference>
<dbReference type="eggNOG" id="COG3746">
    <property type="taxonomic scope" value="Bacteria"/>
</dbReference>
<evidence type="ECO:0000256" key="2">
    <source>
        <dbReference type="SAM" id="SignalP"/>
    </source>
</evidence>
<feature type="coiled-coil region" evidence="1">
    <location>
        <begin position="31"/>
        <end position="65"/>
    </location>
</feature>
<accession>C6X7C6</accession>
<dbReference type="Proteomes" id="UP000002743">
    <property type="component" value="Chromosome"/>
</dbReference>
<proteinExistence type="predicted"/>
<dbReference type="EMBL" id="CP001674">
    <property type="protein sequence ID" value="ACT51391.1"/>
    <property type="molecule type" value="Genomic_DNA"/>
</dbReference>
<evidence type="ECO:0000313" key="4">
    <source>
        <dbReference type="Proteomes" id="UP000002743"/>
    </source>
</evidence>
<dbReference type="KEGG" id="mei:Msip34_2149"/>
<dbReference type="Gene3D" id="2.40.160.10">
    <property type="entry name" value="Porin"/>
    <property type="match status" value="1"/>
</dbReference>
<protein>
    <submittedName>
        <fullName evidence="3">Phosphate-selective porin O and P</fullName>
    </submittedName>
</protein>
<keyword evidence="1" id="KW-0175">Coiled coil</keyword>
<sequence precursor="true">MQFKINKITSALLASGLLLATHSAFAADPEIEALRQTILDLDQKIKVLERKNEIAAEEAAAKKKETPVVVAGPTGFGIKSADGQFEYSLKGLIQLDYRQFDNPDHLANSDDGFTARRIRPTFQGTLFGKYDFRFTPEFGETDNTNTGTGNISRVIDAYVDGRFDPAFKIRAGKFKPFVGLERLQGGGDIKFIERSYVSNNILPNRGLGTSVYGDLLDSKLSYAVGFFNGTNDGGEETTRVDANSDKDYTARVFTTPFKGSDSVLEGLGFGVAGTYTNSSTGTLPSYKTPAQQLNFFQYTTGTVGDGTRVRVSPQAYYYYGPFGVIAEYARVSQEVRNAAGTVNDTLKNDAWQIAASWVLTGEDASFKSVKPKNPFETGKDGWGAWELVGRYQENNIDSSAFNTASGARFANPLTSAKEAKTWGIGLNWYLNQWVRLATNYEQTKFEGGGGGTLANIRDRDDERILFSRLQFQF</sequence>
<dbReference type="InterPro" id="IPR010870">
    <property type="entry name" value="Porin_O/P"/>
</dbReference>
<dbReference type="Pfam" id="PF07396">
    <property type="entry name" value="Porin_O_P"/>
    <property type="match status" value="1"/>
</dbReference>